<proteinExistence type="predicted"/>
<keyword evidence="2" id="KW-0902">Two-component regulatory system</keyword>
<gene>
    <name evidence="5" type="ORF">CPEL01642_LOCUS12270</name>
</gene>
<dbReference type="Pfam" id="PF00072">
    <property type="entry name" value="Response_reg"/>
    <property type="match status" value="1"/>
</dbReference>
<evidence type="ECO:0000256" key="3">
    <source>
        <dbReference type="PROSITE-ProRule" id="PRU00169"/>
    </source>
</evidence>
<dbReference type="SMART" id="SM00448">
    <property type="entry name" value="REC"/>
    <property type="match status" value="2"/>
</dbReference>
<dbReference type="InterPro" id="IPR001789">
    <property type="entry name" value="Sig_transdc_resp-reg_receiver"/>
</dbReference>
<dbReference type="InterPro" id="IPR011006">
    <property type="entry name" value="CheY-like_superfamily"/>
</dbReference>
<accession>A0A7S0LCN9</accession>
<feature type="modified residue" description="4-aspartylphosphate" evidence="3">
    <location>
        <position position="202"/>
    </location>
</feature>
<name>A0A7S0LCN9_9EUKA</name>
<evidence type="ECO:0000256" key="1">
    <source>
        <dbReference type="ARBA" id="ARBA00022553"/>
    </source>
</evidence>
<dbReference type="EMBL" id="HBEY01025980">
    <property type="protein sequence ID" value="CAD8608892.1"/>
    <property type="molecule type" value="Transcribed_RNA"/>
</dbReference>
<dbReference type="SUPFAM" id="SSF52172">
    <property type="entry name" value="CheY-like"/>
    <property type="match status" value="2"/>
</dbReference>
<dbReference type="Gene3D" id="3.40.50.2300">
    <property type="match status" value="2"/>
</dbReference>
<evidence type="ECO:0000256" key="2">
    <source>
        <dbReference type="ARBA" id="ARBA00023012"/>
    </source>
</evidence>
<reference evidence="5" key="1">
    <citation type="submission" date="2021-01" db="EMBL/GenBank/DDBJ databases">
        <authorList>
            <person name="Corre E."/>
            <person name="Pelletier E."/>
            <person name="Niang G."/>
            <person name="Scheremetjew M."/>
            <person name="Finn R."/>
            <person name="Kale V."/>
            <person name="Holt S."/>
            <person name="Cochrane G."/>
            <person name="Meng A."/>
            <person name="Brown T."/>
            <person name="Cohen L."/>
        </authorList>
    </citation>
    <scope>NUCLEOTIDE SEQUENCE</scope>
    <source>
        <strain evidence="5">PLY182g</strain>
    </source>
</reference>
<dbReference type="AlphaFoldDB" id="A0A7S0LCN9"/>
<dbReference type="PANTHER" id="PTHR45339">
    <property type="entry name" value="HYBRID SIGNAL TRANSDUCTION HISTIDINE KINASE J"/>
    <property type="match status" value="1"/>
</dbReference>
<evidence type="ECO:0000259" key="4">
    <source>
        <dbReference type="PROSITE" id="PS50110"/>
    </source>
</evidence>
<evidence type="ECO:0000313" key="5">
    <source>
        <dbReference type="EMBL" id="CAD8608892.1"/>
    </source>
</evidence>
<feature type="domain" description="Response regulatory" evidence="4">
    <location>
        <begin position="1"/>
        <end position="124"/>
    </location>
</feature>
<dbReference type="CDD" id="cd17546">
    <property type="entry name" value="REC_hyHK_CKI1_RcsC-like"/>
    <property type="match status" value="1"/>
</dbReference>
<protein>
    <recommendedName>
        <fullName evidence="4">Response regulatory domain-containing protein</fullName>
    </recommendedName>
</protein>
<feature type="modified residue" description="4-aspartylphosphate" evidence="3">
    <location>
        <position position="44"/>
    </location>
</feature>
<dbReference type="GO" id="GO:0000160">
    <property type="term" value="P:phosphorelay signal transduction system"/>
    <property type="evidence" value="ECO:0007669"/>
    <property type="project" value="UniProtKB-KW"/>
</dbReference>
<organism evidence="5">
    <name type="scientific">Coccolithus braarudii</name>
    <dbReference type="NCBI Taxonomy" id="221442"/>
    <lineage>
        <taxon>Eukaryota</taxon>
        <taxon>Haptista</taxon>
        <taxon>Haptophyta</taxon>
        <taxon>Prymnesiophyceae</taxon>
        <taxon>Coccolithales</taxon>
        <taxon>Coccolithaceae</taxon>
        <taxon>Coccolithus</taxon>
    </lineage>
</organism>
<keyword evidence="1 3" id="KW-0597">Phosphoprotein</keyword>
<feature type="domain" description="Response regulatory" evidence="4">
    <location>
        <begin position="147"/>
        <end position="269"/>
    </location>
</feature>
<sequence>MLFEIKRSQQILGVELELDLRCVTSGKEACTQLAMVPFDLAFLDIVLPDINGLDVAEWYLKRSNAEHESASARASDIRSPATLIALTSLDMTDAIEEELQRAFSEILIKPMTIMKLRATLQRWLPRAILEGSELSSGTCLPVGATVRILQVEDCDIASTAIEHLFSSVGCWIETVDNGEAAMEKLTTSHLESHPAYDLVLLDMNLPVVSGYALSSWYTDFCQQHGQRRVPVIAVTAEPDAVACKEFGIDRCLPKPVTIEMVRELMGQWLAMQ</sequence>
<dbReference type="PROSITE" id="PS50110">
    <property type="entry name" value="RESPONSE_REGULATORY"/>
    <property type="match status" value="2"/>
</dbReference>
<dbReference type="PANTHER" id="PTHR45339:SF1">
    <property type="entry name" value="HYBRID SIGNAL TRANSDUCTION HISTIDINE KINASE J"/>
    <property type="match status" value="1"/>
</dbReference>